<dbReference type="GO" id="GO:0006355">
    <property type="term" value="P:regulation of DNA-templated transcription"/>
    <property type="evidence" value="ECO:0007669"/>
    <property type="project" value="UniProtKB-ARBA"/>
</dbReference>
<dbReference type="PANTHER" id="PTHR30154:SF46">
    <property type="entry name" value="TRANSCRIPTIONAL REGULATORY PROTEIN"/>
    <property type="match status" value="1"/>
</dbReference>
<evidence type="ECO:0000256" key="2">
    <source>
        <dbReference type="ARBA" id="ARBA00023125"/>
    </source>
</evidence>
<evidence type="ECO:0000256" key="1">
    <source>
        <dbReference type="ARBA" id="ARBA00023015"/>
    </source>
</evidence>
<dbReference type="SMART" id="SM00344">
    <property type="entry name" value="HTH_ASNC"/>
    <property type="match status" value="1"/>
</dbReference>
<evidence type="ECO:0000313" key="6">
    <source>
        <dbReference type="Proteomes" id="UP000436694"/>
    </source>
</evidence>
<dbReference type="GO" id="GO:0043565">
    <property type="term" value="F:sequence-specific DNA binding"/>
    <property type="evidence" value="ECO:0007669"/>
    <property type="project" value="InterPro"/>
</dbReference>
<keyword evidence="3" id="KW-0804">Transcription</keyword>
<dbReference type="EMBL" id="WIXK01000002">
    <property type="protein sequence ID" value="MQY41993.1"/>
    <property type="molecule type" value="Genomic_DNA"/>
</dbReference>
<proteinExistence type="predicted"/>
<dbReference type="CDD" id="cd00090">
    <property type="entry name" value="HTH_ARSR"/>
    <property type="match status" value="1"/>
</dbReference>
<dbReference type="InterPro" id="IPR019887">
    <property type="entry name" value="Tscrpt_reg_AsnC/Lrp_C"/>
</dbReference>
<dbReference type="Gene3D" id="3.30.70.920">
    <property type="match status" value="1"/>
</dbReference>
<dbReference type="Proteomes" id="UP000436694">
    <property type="component" value="Unassembled WGS sequence"/>
</dbReference>
<dbReference type="InterPro" id="IPR019888">
    <property type="entry name" value="Tscrpt_reg_AsnC-like"/>
</dbReference>
<dbReference type="SUPFAM" id="SSF54909">
    <property type="entry name" value="Dimeric alpha+beta barrel"/>
    <property type="match status" value="1"/>
</dbReference>
<dbReference type="InterPro" id="IPR000485">
    <property type="entry name" value="AsnC-type_HTH_dom"/>
</dbReference>
<sequence length="160" mass="17773">MGAWMDQFDLRILAALQGDGTLTNAALSEQVHLSASQCSRRRVALEQAGLIEGYRAKLSAEKLGVRLQAIVRVTLKEHDKDAHNAFSSWVSAQPEVQSAFSASGDADYILMVRMRDLEAFSEFLHERLLFQPQVAQVKSDFVLKTLKDSQELDVYSVSAS</sequence>
<dbReference type="AlphaFoldDB" id="A0A844ANN3"/>
<accession>A0A844ANN3</accession>
<organism evidence="5 6">
    <name type="scientific">Tritonibacter aquimaris</name>
    <dbReference type="NCBI Taxonomy" id="2663379"/>
    <lineage>
        <taxon>Bacteria</taxon>
        <taxon>Pseudomonadati</taxon>
        <taxon>Pseudomonadota</taxon>
        <taxon>Alphaproteobacteria</taxon>
        <taxon>Rhodobacterales</taxon>
        <taxon>Paracoccaceae</taxon>
        <taxon>Tritonibacter</taxon>
    </lineage>
</organism>
<protein>
    <submittedName>
        <fullName evidence="5">AsnC family transcriptional regulator</fullName>
    </submittedName>
</protein>
<gene>
    <name evidence="5" type="ORF">GG681_05035</name>
</gene>
<dbReference type="PROSITE" id="PS50956">
    <property type="entry name" value="HTH_ASNC_2"/>
    <property type="match status" value="1"/>
</dbReference>
<dbReference type="InterPro" id="IPR011008">
    <property type="entry name" value="Dimeric_a/b-barrel"/>
</dbReference>
<dbReference type="InterPro" id="IPR036388">
    <property type="entry name" value="WH-like_DNA-bd_sf"/>
</dbReference>
<feature type="domain" description="HTH asnC-type" evidence="4">
    <location>
        <begin position="5"/>
        <end position="66"/>
    </location>
</feature>
<dbReference type="InterPro" id="IPR036390">
    <property type="entry name" value="WH_DNA-bd_sf"/>
</dbReference>
<dbReference type="Gene3D" id="1.10.10.10">
    <property type="entry name" value="Winged helix-like DNA-binding domain superfamily/Winged helix DNA-binding domain"/>
    <property type="match status" value="1"/>
</dbReference>
<dbReference type="Pfam" id="PF13412">
    <property type="entry name" value="HTH_24"/>
    <property type="match status" value="1"/>
</dbReference>
<dbReference type="SUPFAM" id="SSF46785">
    <property type="entry name" value="Winged helix' DNA-binding domain"/>
    <property type="match status" value="1"/>
</dbReference>
<evidence type="ECO:0000313" key="5">
    <source>
        <dbReference type="EMBL" id="MQY41993.1"/>
    </source>
</evidence>
<dbReference type="PANTHER" id="PTHR30154">
    <property type="entry name" value="LEUCINE-RESPONSIVE REGULATORY PROTEIN"/>
    <property type="match status" value="1"/>
</dbReference>
<comment type="caution">
    <text evidence="5">The sequence shown here is derived from an EMBL/GenBank/DDBJ whole genome shotgun (WGS) entry which is preliminary data.</text>
</comment>
<keyword evidence="6" id="KW-1185">Reference proteome</keyword>
<evidence type="ECO:0000259" key="4">
    <source>
        <dbReference type="PROSITE" id="PS50956"/>
    </source>
</evidence>
<dbReference type="GO" id="GO:0043200">
    <property type="term" value="P:response to amino acid"/>
    <property type="evidence" value="ECO:0007669"/>
    <property type="project" value="TreeGrafter"/>
</dbReference>
<dbReference type="GO" id="GO:0005829">
    <property type="term" value="C:cytosol"/>
    <property type="evidence" value="ECO:0007669"/>
    <property type="project" value="TreeGrafter"/>
</dbReference>
<dbReference type="InterPro" id="IPR011991">
    <property type="entry name" value="ArsR-like_HTH"/>
</dbReference>
<evidence type="ECO:0000256" key="3">
    <source>
        <dbReference type="ARBA" id="ARBA00023163"/>
    </source>
</evidence>
<dbReference type="Pfam" id="PF01037">
    <property type="entry name" value="AsnC_trans_reg"/>
    <property type="match status" value="1"/>
</dbReference>
<name>A0A844ANN3_9RHOB</name>
<keyword evidence="1" id="KW-0805">Transcription regulation</keyword>
<reference evidence="5 6" key="1">
    <citation type="submission" date="2019-10" db="EMBL/GenBank/DDBJ databases">
        <title>Epibacterium sp. nov., isolated from seawater.</title>
        <authorList>
            <person name="Zhang X."/>
            <person name="Li N."/>
        </authorList>
    </citation>
    <scope>NUCLEOTIDE SEQUENCE [LARGE SCALE GENOMIC DNA]</scope>
    <source>
        <strain evidence="5 6">SM1969</strain>
    </source>
</reference>
<keyword evidence="2" id="KW-0238">DNA-binding</keyword>
<dbReference type="PRINTS" id="PR00033">
    <property type="entry name" value="HTHASNC"/>
</dbReference>